<name>A0A645AF25_9ZZZZ</name>
<organism evidence="1">
    <name type="scientific">bioreactor metagenome</name>
    <dbReference type="NCBI Taxonomy" id="1076179"/>
    <lineage>
        <taxon>unclassified sequences</taxon>
        <taxon>metagenomes</taxon>
        <taxon>ecological metagenomes</taxon>
    </lineage>
</organism>
<evidence type="ECO:0000313" key="1">
    <source>
        <dbReference type="EMBL" id="MPM51760.1"/>
    </source>
</evidence>
<comment type="caution">
    <text evidence="1">The sequence shown here is derived from an EMBL/GenBank/DDBJ whole genome shotgun (WGS) entry which is preliminary data.</text>
</comment>
<dbReference type="AlphaFoldDB" id="A0A645AF25"/>
<reference evidence="1" key="1">
    <citation type="submission" date="2019-08" db="EMBL/GenBank/DDBJ databases">
        <authorList>
            <person name="Kucharzyk K."/>
            <person name="Murdoch R.W."/>
            <person name="Higgins S."/>
            <person name="Loffler F."/>
        </authorList>
    </citation>
    <scope>NUCLEOTIDE SEQUENCE</scope>
</reference>
<proteinExistence type="predicted"/>
<accession>A0A645AF25</accession>
<gene>
    <name evidence="1" type="ORF">SDC9_98511</name>
</gene>
<protein>
    <recommendedName>
        <fullName evidence="2">Outer membrane lipoprotein-sorting protein</fullName>
    </recommendedName>
</protein>
<evidence type="ECO:0008006" key="2">
    <source>
        <dbReference type="Google" id="ProtNLM"/>
    </source>
</evidence>
<dbReference type="EMBL" id="VSSQ01013559">
    <property type="protein sequence ID" value="MPM51760.1"/>
    <property type="molecule type" value="Genomic_DNA"/>
</dbReference>
<sequence>MRKGIRHWLRWTAPAMLLVGWLLPVGCATPEEPSDVTLDELEARMVQAMDPGKNYRNAYSYFQRQNIEEKRFFSANHYLVEVRFQRPDKFKFTVFEENTPQSAIISKGGQAWTIDYVNGVISELTGRELAKVKTMLALGHPDNDYDQLFEKVDLSIVKLPDDDAEYYKLVCDTGITDQKPIIIYVDRARALPKRMELDFKAGDIEVHYVNDIVEYQTFDEVKIPSLSRITENDREYTSRVVGYVLNPKFKNDEFDVPEFDPVLMEVKRQRLKNR</sequence>